<keyword evidence="8" id="KW-1185">Reference proteome</keyword>
<dbReference type="FunFam" id="3.40.50.1820:FF:000076">
    <property type="entry name" value="phospholipase A1"/>
    <property type="match status" value="1"/>
</dbReference>
<dbReference type="InterPro" id="IPR013818">
    <property type="entry name" value="Lipase"/>
</dbReference>
<organism evidence="7 8">
    <name type="scientific">Parthenolecanium corni</name>
    <dbReference type="NCBI Taxonomy" id="536013"/>
    <lineage>
        <taxon>Eukaryota</taxon>
        <taxon>Metazoa</taxon>
        <taxon>Ecdysozoa</taxon>
        <taxon>Arthropoda</taxon>
        <taxon>Hexapoda</taxon>
        <taxon>Insecta</taxon>
        <taxon>Pterygota</taxon>
        <taxon>Neoptera</taxon>
        <taxon>Paraneoptera</taxon>
        <taxon>Hemiptera</taxon>
        <taxon>Sternorrhyncha</taxon>
        <taxon>Coccoidea</taxon>
        <taxon>Coccidae</taxon>
        <taxon>Parthenolecanium</taxon>
    </lineage>
</organism>
<evidence type="ECO:0000256" key="2">
    <source>
        <dbReference type="ARBA" id="ARBA00010701"/>
    </source>
</evidence>
<reference evidence="7 8" key="1">
    <citation type="submission" date="2024-03" db="EMBL/GenBank/DDBJ databases">
        <title>Adaptation during the transition from Ophiocordyceps entomopathogen to insect associate is accompanied by gene loss and intensified selection.</title>
        <authorList>
            <person name="Ward C.M."/>
            <person name="Onetto C.A."/>
            <person name="Borneman A.R."/>
        </authorList>
    </citation>
    <scope>NUCLEOTIDE SEQUENCE [LARGE SCALE GENOMIC DNA]</scope>
    <source>
        <strain evidence="7">AWRI1</strain>
        <tissue evidence="7">Single Adult Female</tissue>
    </source>
</reference>
<comment type="subcellular location">
    <subcellularLocation>
        <location evidence="1">Secreted</location>
    </subcellularLocation>
</comment>
<feature type="signal peptide" evidence="5">
    <location>
        <begin position="1"/>
        <end position="24"/>
    </location>
</feature>
<evidence type="ECO:0000256" key="4">
    <source>
        <dbReference type="RuleBase" id="RU004262"/>
    </source>
</evidence>
<dbReference type="CDD" id="cd00707">
    <property type="entry name" value="Pancreat_lipase_like"/>
    <property type="match status" value="1"/>
</dbReference>
<feature type="chain" id="PRO_5042817879" description="Lipase domain-containing protein" evidence="5">
    <location>
        <begin position="25"/>
        <end position="375"/>
    </location>
</feature>
<keyword evidence="5" id="KW-0732">Signal</keyword>
<evidence type="ECO:0000259" key="6">
    <source>
        <dbReference type="Pfam" id="PF00151"/>
    </source>
</evidence>
<evidence type="ECO:0000313" key="8">
    <source>
        <dbReference type="Proteomes" id="UP001367676"/>
    </source>
</evidence>
<evidence type="ECO:0000313" key="7">
    <source>
        <dbReference type="EMBL" id="KAK7590574.1"/>
    </source>
</evidence>
<keyword evidence="3" id="KW-0964">Secreted</keyword>
<dbReference type="Proteomes" id="UP001367676">
    <property type="component" value="Unassembled WGS sequence"/>
</dbReference>
<gene>
    <name evidence="7" type="ORF">V9T40_002187</name>
</gene>
<sequence length="375" mass="42545">MDILRRGNGVGILFFLSLSLDCYCDFIKFGPCLFGWNITCPDPHIKFYLFTRKNQYNPQEITPSENKILQSNFNRQFINKVIFHGYNGDMNLTQLLEMKDGYLKTGDFNVWMIDWSVVAAGPCYPVVVGNLNYVGTCVAQMLDIILNATLVPKDKAFHLIGFSMGAHVAAYTANHLRPYKLPRITGLDPALPLFTTSNKDAKLDKTDANFVDVLHTDALIEGKAERCGHIDFYMNGGMEQPGCWNGNILDCFQCNHVRAPAYFAESITSKVGFWGWPCKGFWHYIVKKCKPQTPTTLMGENVDYNSTGYYIVHTAAKSPYAIGRNYIVLTENQLLVRRLSSSNDVEIITYPKNKYIENLKNNSYFPEFENESGKT</sequence>
<name>A0AAN9THZ8_9HEMI</name>
<dbReference type="PANTHER" id="PTHR11610">
    <property type="entry name" value="LIPASE"/>
    <property type="match status" value="1"/>
</dbReference>
<dbReference type="GO" id="GO:0005615">
    <property type="term" value="C:extracellular space"/>
    <property type="evidence" value="ECO:0007669"/>
    <property type="project" value="TreeGrafter"/>
</dbReference>
<proteinExistence type="inferred from homology"/>
<comment type="similarity">
    <text evidence="2 4">Belongs to the AB hydrolase superfamily. Lipase family.</text>
</comment>
<dbReference type="SUPFAM" id="SSF53474">
    <property type="entry name" value="alpha/beta-Hydrolases"/>
    <property type="match status" value="1"/>
</dbReference>
<dbReference type="InterPro" id="IPR000734">
    <property type="entry name" value="TAG_lipase"/>
</dbReference>
<evidence type="ECO:0000256" key="5">
    <source>
        <dbReference type="SAM" id="SignalP"/>
    </source>
</evidence>
<dbReference type="EMBL" id="JBBCAQ010000022">
    <property type="protein sequence ID" value="KAK7590574.1"/>
    <property type="molecule type" value="Genomic_DNA"/>
</dbReference>
<protein>
    <recommendedName>
        <fullName evidence="6">Lipase domain-containing protein</fullName>
    </recommendedName>
</protein>
<dbReference type="InterPro" id="IPR033906">
    <property type="entry name" value="Lipase_N"/>
</dbReference>
<comment type="caution">
    <text evidence="7">The sequence shown here is derived from an EMBL/GenBank/DDBJ whole genome shotgun (WGS) entry which is preliminary data.</text>
</comment>
<accession>A0AAN9THZ8</accession>
<dbReference type="PANTHER" id="PTHR11610:SF151">
    <property type="entry name" value="PHOSPHOLIPASE A1 MEMBER A-LIKE PROTEIN"/>
    <property type="match status" value="1"/>
</dbReference>
<evidence type="ECO:0000256" key="3">
    <source>
        <dbReference type="ARBA" id="ARBA00022525"/>
    </source>
</evidence>
<dbReference type="PRINTS" id="PR00821">
    <property type="entry name" value="TAGLIPASE"/>
</dbReference>
<dbReference type="InterPro" id="IPR029058">
    <property type="entry name" value="AB_hydrolase_fold"/>
</dbReference>
<dbReference type="Pfam" id="PF00151">
    <property type="entry name" value="Lipase"/>
    <property type="match status" value="1"/>
</dbReference>
<feature type="domain" description="Lipase" evidence="6">
    <location>
        <begin position="42"/>
        <end position="320"/>
    </location>
</feature>
<evidence type="ECO:0000256" key="1">
    <source>
        <dbReference type="ARBA" id="ARBA00004613"/>
    </source>
</evidence>
<dbReference type="GO" id="GO:0016042">
    <property type="term" value="P:lipid catabolic process"/>
    <property type="evidence" value="ECO:0007669"/>
    <property type="project" value="TreeGrafter"/>
</dbReference>
<dbReference type="Gene3D" id="3.40.50.1820">
    <property type="entry name" value="alpha/beta hydrolase"/>
    <property type="match status" value="1"/>
</dbReference>
<dbReference type="GO" id="GO:0017171">
    <property type="term" value="F:serine hydrolase activity"/>
    <property type="evidence" value="ECO:0007669"/>
    <property type="project" value="TreeGrafter"/>
</dbReference>
<dbReference type="GO" id="GO:0016298">
    <property type="term" value="F:lipase activity"/>
    <property type="evidence" value="ECO:0007669"/>
    <property type="project" value="InterPro"/>
</dbReference>
<dbReference type="AlphaFoldDB" id="A0AAN9THZ8"/>